<dbReference type="Gene3D" id="3.10.180.10">
    <property type="entry name" value="2,3-Dihydroxybiphenyl 1,2-Dioxygenase, domain 1"/>
    <property type="match status" value="2"/>
</dbReference>
<dbReference type="InterPro" id="IPR029068">
    <property type="entry name" value="Glyas_Bleomycin-R_OHBP_Dase"/>
</dbReference>
<organism evidence="2 3">
    <name type="scientific">Streptomyces blastmyceticus</name>
    <dbReference type="NCBI Taxonomy" id="68180"/>
    <lineage>
        <taxon>Bacteria</taxon>
        <taxon>Bacillati</taxon>
        <taxon>Actinomycetota</taxon>
        <taxon>Actinomycetes</taxon>
        <taxon>Kitasatosporales</taxon>
        <taxon>Streptomycetaceae</taxon>
        <taxon>Streptomyces</taxon>
    </lineage>
</organism>
<dbReference type="PANTHER" id="PTHR33993:SF14">
    <property type="entry name" value="GB|AAF24581.1"/>
    <property type="match status" value="1"/>
</dbReference>
<dbReference type="PROSITE" id="PS51819">
    <property type="entry name" value="VOC"/>
    <property type="match status" value="2"/>
</dbReference>
<sequence>MPEVTGPYKPGTPCWVDLMVPDQQAALDFYRDLFGWQGEVGPPETGGYAVCSMNGKPVAGIMAAMNPDGSKPDPMPPTVWTTYLATADVAATEKAITGNGGQVTMPGMDVLQLGRMAVVGDPTGAAFGIWEAGEFPGAGLVNEPGAIIWNELNTSDPKAASAFYAKVLGVTAAPTEGMEGYFSLSVDGRAVGGMQGLSNIPGLPADAPSHWLTYFAVDDTDSTVDALVRAGGNVLKPPFDMMAGRMAVVQDPQGGVFAIINASGPEAA</sequence>
<dbReference type="RefSeq" id="WP_344117089.1">
    <property type="nucleotide sequence ID" value="NZ_BAAABW010000008.1"/>
</dbReference>
<gene>
    <name evidence="2" type="ORF">GCM10010319_15620</name>
</gene>
<evidence type="ECO:0000259" key="1">
    <source>
        <dbReference type="PROSITE" id="PS51819"/>
    </source>
</evidence>
<accession>A0ABP3G9Z1</accession>
<protein>
    <submittedName>
        <fullName evidence="2">VOC family protein</fullName>
    </submittedName>
</protein>
<dbReference type="PANTHER" id="PTHR33993">
    <property type="entry name" value="GLYOXALASE-RELATED"/>
    <property type="match status" value="1"/>
</dbReference>
<dbReference type="InterPro" id="IPR037523">
    <property type="entry name" value="VOC_core"/>
</dbReference>
<evidence type="ECO:0000313" key="3">
    <source>
        <dbReference type="Proteomes" id="UP001500063"/>
    </source>
</evidence>
<dbReference type="Proteomes" id="UP001500063">
    <property type="component" value="Unassembled WGS sequence"/>
</dbReference>
<feature type="domain" description="VOC" evidence="1">
    <location>
        <begin position="146"/>
        <end position="262"/>
    </location>
</feature>
<dbReference type="InterPro" id="IPR052164">
    <property type="entry name" value="Anthracycline_SecMetBiosynth"/>
</dbReference>
<evidence type="ECO:0000313" key="2">
    <source>
        <dbReference type="EMBL" id="GAA0340442.1"/>
    </source>
</evidence>
<proteinExistence type="predicted"/>
<dbReference type="SUPFAM" id="SSF54593">
    <property type="entry name" value="Glyoxalase/Bleomycin resistance protein/Dihydroxybiphenyl dioxygenase"/>
    <property type="match status" value="2"/>
</dbReference>
<dbReference type="Pfam" id="PF00903">
    <property type="entry name" value="Glyoxalase"/>
    <property type="match status" value="2"/>
</dbReference>
<comment type="caution">
    <text evidence="2">The sequence shown here is derived from an EMBL/GenBank/DDBJ whole genome shotgun (WGS) entry which is preliminary data.</text>
</comment>
<reference evidence="3" key="1">
    <citation type="journal article" date="2019" name="Int. J. Syst. Evol. Microbiol.">
        <title>The Global Catalogue of Microorganisms (GCM) 10K type strain sequencing project: providing services to taxonomists for standard genome sequencing and annotation.</title>
        <authorList>
            <consortium name="The Broad Institute Genomics Platform"/>
            <consortium name="The Broad Institute Genome Sequencing Center for Infectious Disease"/>
            <person name="Wu L."/>
            <person name="Ma J."/>
        </authorList>
    </citation>
    <scope>NUCLEOTIDE SEQUENCE [LARGE SCALE GENOMIC DNA]</scope>
    <source>
        <strain evidence="3">JCM 4565</strain>
    </source>
</reference>
<dbReference type="CDD" id="cd07247">
    <property type="entry name" value="SgaA_N_like"/>
    <property type="match status" value="2"/>
</dbReference>
<dbReference type="InterPro" id="IPR004360">
    <property type="entry name" value="Glyas_Fos-R_dOase_dom"/>
</dbReference>
<feature type="domain" description="VOC" evidence="1">
    <location>
        <begin position="12"/>
        <end position="132"/>
    </location>
</feature>
<dbReference type="EMBL" id="BAAABW010000008">
    <property type="protein sequence ID" value="GAA0340442.1"/>
    <property type="molecule type" value="Genomic_DNA"/>
</dbReference>
<keyword evidence="3" id="KW-1185">Reference proteome</keyword>
<name>A0ABP3G9Z1_9ACTN</name>